<dbReference type="AlphaFoldDB" id="A0A927GU21"/>
<feature type="active site" description="Proton donor" evidence="7 8">
    <location>
        <position position="100"/>
    </location>
</feature>
<feature type="binding site" evidence="7 9">
    <location>
        <position position="111"/>
    </location>
    <ligand>
        <name>substrate</name>
    </ligand>
</feature>
<dbReference type="GO" id="GO:0008652">
    <property type="term" value="P:amino acid biosynthetic process"/>
    <property type="evidence" value="ECO:0007669"/>
    <property type="project" value="UniProtKB-KW"/>
</dbReference>
<evidence type="ECO:0000256" key="9">
    <source>
        <dbReference type="PIRSR" id="PIRSR001399-2"/>
    </source>
</evidence>
<evidence type="ECO:0000256" key="7">
    <source>
        <dbReference type="HAMAP-Rule" id="MF_00169"/>
    </source>
</evidence>
<comment type="function">
    <text evidence="7">Catalyzes a trans-dehydration via an enolate intermediate.</text>
</comment>
<evidence type="ECO:0000313" key="11">
    <source>
        <dbReference type="EMBL" id="MBD2847277.1"/>
    </source>
</evidence>
<comment type="subunit">
    <text evidence="4 7">Homododecamer.</text>
</comment>
<dbReference type="NCBIfam" id="NF003805">
    <property type="entry name" value="PRK05395.1-2"/>
    <property type="match status" value="1"/>
</dbReference>
<dbReference type="InterPro" id="IPR036441">
    <property type="entry name" value="DHquinase_II_sf"/>
</dbReference>
<dbReference type="InterPro" id="IPR001874">
    <property type="entry name" value="DHquinase_II"/>
</dbReference>
<dbReference type="NCBIfam" id="NF003807">
    <property type="entry name" value="PRK05395.1-4"/>
    <property type="match status" value="1"/>
</dbReference>
<evidence type="ECO:0000256" key="8">
    <source>
        <dbReference type="PIRSR" id="PIRSR001399-1"/>
    </source>
</evidence>
<dbReference type="GO" id="GO:0009423">
    <property type="term" value="P:chorismate biosynthetic process"/>
    <property type="evidence" value="ECO:0007669"/>
    <property type="project" value="UniProtKB-UniRule"/>
</dbReference>
<dbReference type="RefSeq" id="WP_190920382.1">
    <property type="nucleotide sequence ID" value="NZ_JACXIZ010000035.1"/>
</dbReference>
<proteinExistence type="inferred from homology"/>
<dbReference type="NCBIfam" id="NF003806">
    <property type="entry name" value="PRK05395.1-3"/>
    <property type="match status" value="1"/>
</dbReference>
<dbReference type="GO" id="GO:0003855">
    <property type="term" value="F:3-dehydroquinate dehydratase activity"/>
    <property type="evidence" value="ECO:0007669"/>
    <property type="project" value="UniProtKB-UniRule"/>
</dbReference>
<dbReference type="NCBIfam" id="TIGR01088">
    <property type="entry name" value="aroQ"/>
    <property type="match status" value="1"/>
</dbReference>
<name>A0A927GU21_9BACL</name>
<accession>A0A927GU21</accession>
<feature type="binding site" evidence="7 9">
    <location>
        <begin position="101"/>
        <end position="102"/>
    </location>
    <ligand>
        <name>substrate</name>
    </ligand>
</feature>
<feature type="active site" description="Proton acceptor" evidence="7 8">
    <location>
        <position position="23"/>
    </location>
</feature>
<feature type="site" description="Transition state stabilizer" evidence="7 10">
    <location>
        <position position="18"/>
    </location>
</feature>
<dbReference type="EC" id="4.2.1.10" evidence="5 7"/>
<feature type="binding site" evidence="7 9">
    <location>
        <position position="80"/>
    </location>
    <ligand>
        <name>substrate</name>
    </ligand>
</feature>
<protein>
    <recommendedName>
        <fullName evidence="5 7">3-dehydroquinate dehydratase</fullName>
        <shortName evidence="7">3-dehydroquinase</shortName>
        <ecNumber evidence="5 7">4.2.1.10</ecNumber>
    </recommendedName>
    <alternativeName>
        <fullName evidence="7">Type II DHQase</fullName>
    </alternativeName>
</protein>
<dbReference type="SUPFAM" id="SSF52304">
    <property type="entry name" value="Type II 3-dehydroquinate dehydratase"/>
    <property type="match status" value="1"/>
</dbReference>
<dbReference type="PANTHER" id="PTHR21272:SF3">
    <property type="entry name" value="CATABOLIC 3-DEHYDROQUINASE"/>
    <property type="match status" value="1"/>
</dbReference>
<dbReference type="PANTHER" id="PTHR21272">
    <property type="entry name" value="CATABOLIC 3-DEHYDROQUINASE"/>
    <property type="match status" value="1"/>
</dbReference>
<feature type="binding site" evidence="7 9">
    <location>
        <position position="74"/>
    </location>
    <ligand>
        <name>substrate</name>
    </ligand>
</feature>
<keyword evidence="7" id="KW-0028">Amino-acid biosynthesis</keyword>
<dbReference type="GO" id="GO:0019631">
    <property type="term" value="P:quinate catabolic process"/>
    <property type="evidence" value="ECO:0007669"/>
    <property type="project" value="TreeGrafter"/>
</dbReference>
<comment type="similarity">
    <text evidence="3 7">Belongs to the type-II 3-dehydroquinase family.</text>
</comment>
<dbReference type="PIRSF" id="PIRSF001399">
    <property type="entry name" value="DHquinase_II"/>
    <property type="match status" value="1"/>
</dbReference>
<keyword evidence="6 7" id="KW-0456">Lyase</keyword>
<dbReference type="EMBL" id="JACXIZ010000035">
    <property type="protein sequence ID" value="MBD2847277.1"/>
    <property type="molecule type" value="Genomic_DNA"/>
</dbReference>
<dbReference type="PROSITE" id="PS01029">
    <property type="entry name" value="DEHYDROQUINASE_II"/>
    <property type="match status" value="1"/>
</dbReference>
<dbReference type="InterPro" id="IPR018509">
    <property type="entry name" value="DHquinase_II_CS"/>
</dbReference>
<evidence type="ECO:0000256" key="10">
    <source>
        <dbReference type="PIRSR" id="PIRSR001399-3"/>
    </source>
</evidence>
<evidence type="ECO:0000256" key="3">
    <source>
        <dbReference type="ARBA" id="ARBA00011037"/>
    </source>
</evidence>
<evidence type="ECO:0000256" key="4">
    <source>
        <dbReference type="ARBA" id="ARBA00011193"/>
    </source>
</evidence>
<dbReference type="GO" id="GO:0009073">
    <property type="term" value="P:aromatic amino acid family biosynthetic process"/>
    <property type="evidence" value="ECO:0007669"/>
    <property type="project" value="UniProtKB-KW"/>
</dbReference>
<comment type="caution">
    <text evidence="11">The sequence shown here is derived from an EMBL/GenBank/DDBJ whole genome shotgun (WGS) entry which is preliminary data.</text>
</comment>
<organism evidence="11 12">
    <name type="scientific">Paenibacillus sabuli</name>
    <dbReference type="NCBI Taxonomy" id="2772509"/>
    <lineage>
        <taxon>Bacteria</taxon>
        <taxon>Bacillati</taxon>
        <taxon>Bacillota</taxon>
        <taxon>Bacilli</taxon>
        <taxon>Bacillales</taxon>
        <taxon>Paenibacillaceae</taxon>
        <taxon>Paenibacillus</taxon>
    </lineage>
</organism>
<dbReference type="Gene3D" id="3.40.50.9100">
    <property type="entry name" value="Dehydroquinase, class II"/>
    <property type="match status" value="1"/>
</dbReference>
<evidence type="ECO:0000256" key="2">
    <source>
        <dbReference type="ARBA" id="ARBA00004902"/>
    </source>
</evidence>
<evidence type="ECO:0000256" key="6">
    <source>
        <dbReference type="ARBA" id="ARBA00023239"/>
    </source>
</evidence>
<evidence type="ECO:0000256" key="1">
    <source>
        <dbReference type="ARBA" id="ARBA00001864"/>
    </source>
</evidence>
<reference evidence="11" key="1">
    <citation type="submission" date="2020-09" db="EMBL/GenBank/DDBJ databases">
        <title>A novel bacterium of genus Paenibacillus, isolated from South China Sea.</title>
        <authorList>
            <person name="Huang H."/>
            <person name="Mo K."/>
            <person name="Hu Y."/>
        </authorList>
    </citation>
    <scope>NUCLEOTIDE SEQUENCE</scope>
    <source>
        <strain evidence="11">IB182496</strain>
    </source>
</reference>
<evidence type="ECO:0000313" key="12">
    <source>
        <dbReference type="Proteomes" id="UP000621560"/>
    </source>
</evidence>
<dbReference type="HAMAP" id="MF_00169">
    <property type="entry name" value="AroQ"/>
    <property type="match status" value="1"/>
</dbReference>
<evidence type="ECO:0000256" key="5">
    <source>
        <dbReference type="ARBA" id="ARBA00012060"/>
    </source>
</evidence>
<dbReference type="Pfam" id="PF01220">
    <property type="entry name" value="DHquinase_II"/>
    <property type="match status" value="1"/>
</dbReference>
<keyword evidence="12" id="KW-1185">Reference proteome</keyword>
<dbReference type="Proteomes" id="UP000621560">
    <property type="component" value="Unassembled WGS sequence"/>
</dbReference>
<dbReference type="CDD" id="cd00466">
    <property type="entry name" value="DHQase_II"/>
    <property type="match status" value="1"/>
</dbReference>
<comment type="pathway">
    <text evidence="2 7">Metabolic intermediate biosynthesis; chorismate biosynthesis; chorismate from D-erythrose 4-phosphate and phosphoenolpyruvate: step 3/7.</text>
</comment>
<keyword evidence="7" id="KW-0057">Aromatic amino acid biosynthesis</keyword>
<sequence length="150" mass="15933">MRTVLVLNGPNLNMLGTREPGIYGSTSLADIEAGLSDAAAARGIAIECFQSNHEGVLIDSIHAAFGRKDGIIINPGALTHYSYALRDALAAVGLPAIEVHLSNIHAREAFRHSSVTAAVCKGQIAGFGPHGYELALDALIRYWGPKEERT</sequence>
<comment type="catalytic activity">
    <reaction evidence="1 7">
        <text>3-dehydroquinate = 3-dehydroshikimate + H2O</text>
        <dbReference type="Rhea" id="RHEA:21096"/>
        <dbReference type="ChEBI" id="CHEBI:15377"/>
        <dbReference type="ChEBI" id="CHEBI:16630"/>
        <dbReference type="ChEBI" id="CHEBI:32364"/>
        <dbReference type="EC" id="4.2.1.10"/>
    </reaction>
</comment>
<gene>
    <name evidence="7 11" type="primary">aroQ</name>
    <name evidence="11" type="ORF">IDH44_18920</name>
</gene>
<feature type="binding site" evidence="7 9">
    <location>
        <position position="87"/>
    </location>
    <ligand>
        <name>substrate</name>
    </ligand>
</feature>